<dbReference type="AlphaFoldDB" id="A0A432V4A7"/>
<gene>
    <name evidence="2" type="ORF">EET67_15730</name>
</gene>
<dbReference type="OrthoDB" id="8453806at2"/>
<comment type="caution">
    <text evidence="2">The sequence shown here is derived from an EMBL/GenBank/DDBJ whole genome shotgun (WGS) entry which is preliminary data.</text>
</comment>
<keyword evidence="1" id="KW-0732">Signal</keyword>
<evidence type="ECO:0000313" key="2">
    <source>
        <dbReference type="EMBL" id="RUM96985.1"/>
    </source>
</evidence>
<proteinExistence type="predicted"/>
<dbReference type="RefSeq" id="WP_128627486.1">
    <property type="nucleotide sequence ID" value="NZ_RKST01000015.1"/>
</dbReference>
<organism evidence="2 3">
    <name type="scientific">Borborobacter arsenicus</name>
    <dbReference type="NCBI Taxonomy" id="1851146"/>
    <lineage>
        <taxon>Bacteria</taxon>
        <taxon>Pseudomonadati</taxon>
        <taxon>Pseudomonadota</taxon>
        <taxon>Alphaproteobacteria</taxon>
        <taxon>Hyphomicrobiales</taxon>
        <taxon>Phyllobacteriaceae</taxon>
        <taxon>Borborobacter</taxon>
    </lineage>
</organism>
<accession>A0A432V4A7</accession>
<feature type="chain" id="PRO_5019151567" description="Antifreeze protein" evidence="1">
    <location>
        <begin position="29"/>
        <end position="135"/>
    </location>
</feature>
<feature type="signal peptide" evidence="1">
    <location>
        <begin position="1"/>
        <end position="28"/>
    </location>
</feature>
<reference evidence="2 3" key="1">
    <citation type="submission" date="2018-11" db="EMBL/GenBank/DDBJ databases">
        <title>Pseudaminobacter arsenicus sp. nov., an arsenic-resistant bacterium isolated from arsenic-rich aquifers.</title>
        <authorList>
            <person name="Mu Y."/>
        </authorList>
    </citation>
    <scope>NUCLEOTIDE SEQUENCE [LARGE SCALE GENOMIC DNA]</scope>
    <source>
        <strain evidence="2 3">CB3</strain>
    </source>
</reference>
<dbReference type="Proteomes" id="UP000281647">
    <property type="component" value="Unassembled WGS sequence"/>
</dbReference>
<protein>
    <recommendedName>
        <fullName evidence="4">Antifreeze protein</fullName>
    </recommendedName>
</protein>
<sequence length="135" mass="15756">MFNMLKTAVLSAMIGLGGLAAMPASAQADGIYLNLGNGSDARFGVFVRDGYHDDRGRWERRDRWDRRERWDDRWERRHHRRACTPDRALDKADRMGLRRARIVDVSRRTITVSGRKWHDRVHVTFARAPNCPVIR</sequence>
<name>A0A432V4A7_9HYPH</name>
<evidence type="ECO:0000256" key="1">
    <source>
        <dbReference type="SAM" id="SignalP"/>
    </source>
</evidence>
<evidence type="ECO:0000313" key="3">
    <source>
        <dbReference type="Proteomes" id="UP000281647"/>
    </source>
</evidence>
<dbReference type="EMBL" id="RKST01000015">
    <property type="protein sequence ID" value="RUM96985.1"/>
    <property type="molecule type" value="Genomic_DNA"/>
</dbReference>
<evidence type="ECO:0008006" key="4">
    <source>
        <dbReference type="Google" id="ProtNLM"/>
    </source>
</evidence>
<keyword evidence="3" id="KW-1185">Reference proteome</keyword>